<dbReference type="EMBL" id="CP001751">
    <property type="protein sequence ID" value="ADE40482.1"/>
    <property type="molecule type" value="Genomic_DNA"/>
</dbReference>
<dbReference type="GO" id="GO:0006508">
    <property type="term" value="P:proteolysis"/>
    <property type="evidence" value="ECO:0007669"/>
    <property type="project" value="UniProtKB-KW"/>
</dbReference>
<keyword evidence="3" id="KW-1185">Reference proteome</keyword>
<feature type="region of interest" description="Disordered" evidence="1">
    <location>
        <begin position="61"/>
        <end position="102"/>
    </location>
</feature>
<dbReference type="InterPro" id="IPR018247">
    <property type="entry name" value="EF_Hand_1_Ca_BS"/>
</dbReference>
<organism evidence="2 3">
    <name type="scientific">Puniceispirillum marinum (strain IMCC1322)</name>
    <dbReference type="NCBI Taxonomy" id="488538"/>
    <lineage>
        <taxon>Bacteria</taxon>
        <taxon>Pseudomonadati</taxon>
        <taxon>Pseudomonadota</taxon>
        <taxon>Alphaproteobacteria</taxon>
        <taxon>Candidatus Puniceispirillales</taxon>
        <taxon>Candidatus Puniceispirillaceae</taxon>
        <taxon>Candidatus Puniceispirillum</taxon>
    </lineage>
</organism>
<keyword evidence="2" id="KW-0645">Protease</keyword>
<dbReference type="RefSeq" id="WP_013047109.1">
    <property type="nucleotide sequence ID" value="NC_014010.1"/>
</dbReference>
<dbReference type="AlphaFoldDB" id="D5BP48"/>
<feature type="compositionally biased region" description="Polar residues" evidence="1">
    <location>
        <begin position="69"/>
        <end position="79"/>
    </location>
</feature>
<dbReference type="GO" id="GO:0008237">
    <property type="term" value="F:metallopeptidase activity"/>
    <property type="evidence" value="ECO:0007669"/>
    <property type="project" value="UniProtKB-KW"/>
</dbReference>
<keyword evidence="2" id="KW-0378">Hydrolase</keyword>
<reference evidence="2 3" key="1">
    <citation type="journal article" date="2010" name="J. Bacteriol.">
        <title>Complete genome sequence of "Candidatus Puniceispirillum marinum" IMCC1322, a representative of the SAR116 clade in the Alphaproteobacteria.</title>
        <authorList>
            <person name="Oh H.M."/>
            <person name="Kwon K.K."/>
            <person name="Kang I."/>
            <person name="Kang S.G."/>
            <person name="Lee J.H."/>
            <person name="Kim S.J."/>
            <person name="Cho J.C."/>
        </authorList>
    </citation>
    <scope>NUCLEOTIDE SEQUENCE [LARGE SCALE GENOMIC DNA]</scope>
    <source>
        <strain evidence="2 3">IMCC1322</strain>
    </source>
</reference>
<dbReference type="OrthoDB" id="733404at2"/>
<feature type="region of interest" description="Disordered" evidence="1">
    <location>
        <begin position="261"/>
        <end position="296"/>
    </location>
</feature>
<protein>
    <submittedName>
        <fullName evidence="2">Metalloprotease, putative</fullName>
    </submittedName>
</protein>
<dbReference type="HOGENOM" id="CLU_305408_0_0_5"/>
<name>D5BP48_PUNMI</name>
<feature type="compositionally biased region" description="Basic and acidic residues" evidence="1">
    <location>
        <begin position="80"/>
        <end position="93"/>
    </location>
</feature>
<evidence type="ECO:0000256" key="1">
    <source>
        <dbReference type="SAM" id="MobiDB-lite"/>
    </source>
</evidence>
<keyword evidence="2" id="KW-0482">Metalloprotease</keyword>
<dbReference type="Gene3D" id="3.40.390.10">
    <property type="entry name" value="Collagenase (Catalytic Domain)"/>
    <property type="match status" value="1"/>
</dbReference>
<dbReference type="Proteomes" id="UP000007460">
    <property type="component" value="Chromosome"/>
</dbReference>
<dbReference type="SUPFAM" id="SSF55486">
    <property type="entry name" value="Metalloproteases ('zincins'), catalytic domain"/>
    <property type="match status" value="1"/>
</dbReference>
<evidence type="ECO:0000313" key="2">
    <source>
        <dbReference type="EMBL" id="ADE40482.1"/>
    </source>
</evidence>
<dbReference type="KEGG" id="apb:SAR116_2239"/>
<dbReference type="InterPro" id="IPR024079">
    <property type="entry name" value="MetalloPept_cat_dom_sf"/>
</dbReference>
<evidence type="ECO:0000313" key="3">
    <source>
        <dbReference type="Proteomes" id="UP000007460"/>
    </source>
</evidence>
<dbReference type="PROSITE" id="PS00018">
    <property type="entry name" value="EF_HAND_1"/>
    <property type="match status" value="1"/>
</dbReference>
<proteinExistence type="predicted"/>
<dbReference type="STRING" id="488538.SAR116_2239"/>
<sequence>MTFDHSESPGGATANILVSEMPANPPAAGNGKPCGRIQRDVTSPLMSIWTLILAACGGGGGGGGGGGNPQTTGSAASTATKEKQQEERQKSDSEPGPLIAGRVVNGPVRDARVYLDINDDGQLDDGDLYVATTDNGGRFAERNMAFKGHENKALLVDLKTDAKTQAHPFLASRSPDLPYILPDILRAPPGSDVVTPLTELLVQLHGPRPTPDQIKAFSVRFGLNDRLITETDPFAPSLMAGEPALAAGLQAAARRVTEMIHTNNRDNADDRPDSRAGDRKTPDQMLREAEQVARDPPRPTITVTVEQSTSQIHENFPTTKSVFTAPQGYELVEGFEDNHLFQLGNDGRLFFTTMPDFEAPGDLDRDNIYRIRLSRREEDEDLSFINLSVTVGDLIHELYTPHPIGEAHNDVEFVAENAKPTLSFTRDDVFGQGRPVPGALTQYLLSGVAWRMPEQGPLVLTWSLVTDSNKRQTDANDVARSPDANGNWGYLSGYFIRTQEQIDQARRYIKAVLAEFERAANVRFVEVEHSQNNRGDVPIIYLFLPTDYVHIPGTPGAWAGYPGASARFVQHFDPSKPYTHYRGEPVHEIGHMMGLRHPFDSNGQRQTSWPARPELESDFSTIMSYSPKTNWVGLTPADIAVLQFLYGAPQGERPGSQRPGIESFLGHRANGERPAVEQVFQQDEPLPAPPQFRAGAEVMIDPDQNYSFRADVEPENLEVHYFIVRTRNTAQKFKVYGFAEDVLPLPFLVDRQTGDAKFYWSSLLADRLLHKQQLVAVAMDPDRPDLWSQSIKTVFAQWPNIEKMSTYDFALRIILGDVKAADDPAESARKHAAAREIIDRLLKTEDIDDDTPAGEKIADLSAWPHAKLIWKGTDSKFLKGVDPSVDAEIFPVLSDAQFFEIRDGGLYVRNTPLDHQTPRDRNSDNKYDLFIEYGAAGAEKHIAFRITVTDEAFEEEESSVMSQMVVSMDVM</sequence>
<gene>
    <name evidence="2" type="ordered locus">SAR116_2239</name>
</gene>
<accession>D5BP48</accession>